<dbReference type="AlphaFoldDB" id="A0AA38XMA2"/>
<reference evidence="2" key="1">
    <citation type="submission" date="2022-10" db="EMBL/GenBank/DDBJ databases">
        <title>Culturing micro-colonial fungi from biological soil crusts in the Mojave desert and describing Neophaeococcomyces mojavensis, and introducing the new genera and species Taxawa tesnikishii.</title>
        <authorList>
            <person name="Kurbessoian T."/>
            <person name="Stajich J.E."/>
        </authorList>
    </citation>
    <scope>NUCLEOTIDE SEQUENCE</scope>
    <source>
        <strain evidence="2">TK_35</strain>
    </source>
</reference>
<evidence type="ECO:0000313" key="2">
    <source>
        <dbReference type="EMBL" id="KAJ9616123.1"/>
    </source>
</evidence>
<protein>
    <recommendedName>
        <fullName evidence="4">BZIP domain-containing protein</fullName>
    </recommendedName>
</protein>
<accession>A0AA38XMA2</accession>
<dbReference type="Proteomes" id="UP001172681">
    <property type="component" value="Unassembled WGS sequence"/>
</dbReference>
<keyword evidence="3" id="KW-1185">Reference proteome</keyword>
<comment type="caution">
    <text evidence="2">The sequence shown here is derived from an EMBL/GenBank/DDBJ whole genome shotgun (WGS) entry which is preliminary data.</text>
</comment>
<evidence type="ECO:0008006" key="4">
    <source>
        <dbReference type="Google" id="ProtNLM"/>
    </source>
</evidence>
<feature type="region of interest" description="Disordered" evidence="1">
    <location>
        <begin position="150"/>
        <end position="170"/>
    </location>
</feature>
<dbReference type="Pfam" id="PF11905">
    <property type="entry name" value="DUF3425"/>
    <property type="match status" value="1"/>
</dbReference>
<dbReference type="EMBL" id="JAPDRN010000171">
    <property type="protein sequence ID" value="KAJ9616123.1"/>
    <property type="molecule type" value="Genomic_DNA"/>
</dbReference>
<proteinExistence type="predicted"/>
<feature type="compositionally biased region" description="Polar residues" evidence="1">
    <location>
        <begin position="88"/>
        <end position="105"/>
    </location>
</feature>
<evidence type="ECO:0000313" key="3">
    <source>
        <dbReference type="Proteomes" id="UP001172681"/>
    </source>
</evidence>
<gene>
    <name evidence="2" type="ORF">H2204_014067</name>
</gene>
<organism evidence="2 3">
    <name type="scientific">Knufia peltigerae</name>
    <dbReference type="NCBI Taxonomy" id="1002370"/>
    <lineage>
        <taxon>Eukaryota</taxon>
        <taxon>Fungi</taxon>
        <taxon>Dikarya</taxon>
        <taxon>Ascomycota</taxon>
        <taxon>Pezizomycotina</taxon>
        <taxon>Eurotiomycetes</taxon>
        <taxon>Chaetothyriomycetidae</taxon>
        <taxon>Chaetothyriales</taxon>
        <taxon>Trichomeriaceae</taxon>
        <taxon>Knufia</taxon>
    </lineage>
</organism>
<evidence type="ECO:0000256" key="1">
    <source>
        <dbReference type="SAM" id="MobiDB-lite"/>
    </source>
</evidence>
<dbReference type="PANTHER" id="PTHR37012:SF7">
    <property type="entry name" value="B-ZIP TRANSCRIPTION FACTOR (EUROFUNG)-RELATED"/>
    <property type="match status" value="1"/>
</dbReference>
<feature type="region of interest" description="Disordered" evidence="1">
    <location>
        <begin position="88"/>
        <end position="108"/>
    </location>
</feature>
<sequence>MKRLDDTGWGLTPHDHPGTRGVWSGALAFIPNAQPRLQLSNSSYLPEKSEQTDNVLCTTRADTNTREFGGPQFDGFLAKVMSSRQLKSHNSNGEQWASGRKLTTAQRERKRAIDRLRAKKRRTQVADRVAGLESRLEELSAELERAYMISSQRDERPEPISETLPTQDRSCALGNPASVGTWSNTSTSFSILPAPGWMSATQPGRYNAAEPKVPSLNSVHSDISTTTPANEALIGMIDEDLLLNQLDENGDGGTVTKHLTVSKASSQMPRRKIAPGGDDCQNIFNNAVTAARGLSGTTVCGDPSLNQDALIRGVLFGWDLPTATSSNQWCCPLWQILQLLDKRIFHLSGTITRLCTLRMIHSLLLCLVKAASYESLPPWYRPRPSQYYLPHALAIDVLPWPGLRERAVLCQNLTQTNKFWTEVIYSFRFCWPYTVHDIVSLDSNTGLYEFSGMFNHHLYEIQMWRMDSKFFESFPETYDDIMPAQVIERPIHLVSSEKSSGSWNTTRWALLLPLPEDPHEKDVDSDQLDELFSLSDICNWDAGSDFAVG</sequence>
<name>A0AA38XMA2_9EURO</name>
<dbReference type="PANTHER" id="PTHR37012">
    <property type="entry name" value="B-ZIP TRANSCRIPTION FACTOR (EUROFUNG)-RELATED"/>
    <property type="match status" value="1"/>
</dbReference>
<dbReference type="InterPro" id="IPR021833">
    <property type="entry name" value="DUF3425"/>
</dbReference>